<sequence length="243" mass="26964">MIIDSHTHADEAPTSGWLDPPEAMLKLMDEAGIDKAVVMTYVDARDEEPIDYISDSVARYPDRLVGYARIHPAGQRAEELLELAVKGKGFQGLKLHPVSNLSHPADEATHRIVRKAAGLRVPVLFHCGDEPYTTPFELEHCVVAVPEAAVIFGHMGGYFHCGQAIQVAERRPNVYLETSAMPRPAMIRRAIEAVGAERVLFASDGPGCDPKLEIYKVERAGLSERERELIFSENILRLWAEGR</sequence>
<dbReference type="Gene3D" id="3.20.20.140">
    <property type="entry name" value="Metal-dependent hydrolases"/>
    <property type="match status" value="1"/>
</dbReference>
<dbReference type="CDD" id="cd01292">
    <property type="entry name" value="metallo-dependent_hydrolases"/>
    <property type="match status" value="1"/>
</dbReference>
<evidence type="ECO:0000313" key="3">
    <source>
        <dbReference type="EMBL" id="MBJ7599518.1"/>
    </source>
</evidence>
<evidence type="ECO:0000256" key="1">
    <source>
        <dbReference type="ARBA" id="ARBA00023239"/>
    </source>
</evidence>
<dbReference type="PANTHER" id="PTHR21240">
    <property type="entry name" value="2-AMINO-3-CARBOXYLMUCONATE-6-SEMIALDEHYDE DECARBOXYLASE"/>
    <property type="match status" value="1"/>
</dbReference>
<gene>
    <name evidence="3" type="ORF">JF922_15745</name>
</gene>
<dbReference type="AlphaFoldDB" id="A0A934KAG0"/>
<keyword evidence="4" id="KW-1185">Reference proteome</keyword>
<dbReference type="GO" id="GO:0016829">
    <property type="term" value="F:lyase activity"/>
    <property type="evidence" value="ECO:0007669"/>
    <property type="project" value="UniProtKB-KW"/>
</dbReference>
<dbReference type="InterPro" id="IPR032466">
    <property type="entry name" value="Metal_Hydrolase"/>
</dbReference>
<dbReference type="InterPro" id="IPR006680">
    <property type="entry name" value="Amidohydro-rel"/>
</dbReference>
<dbReference type="InterPro" id="IPR032465">
    <property type="entry name" value="ACMSD"/>
</dbReference>
<dbReference type="Proteomes" id="UP000612893">
    <property type="component" value="Unassembled WGS sequence"/>
</dbReference>
<keyword evidence="1" id="KW-0456">Lyase</keyword>
<dbReference type="SUPFAM" id="SSF51556">
    <property type="entry name" value="Metallo-dependent hydrolases"/>
    <property type="match status" value="1"/>
</dbReference>
<reference evidence="3" key="1">
    <citation type="submission" date="2020-10" db="EMBL/GenBank/DDBJ databases">
        <title>Ca. Dormibacterota MAGs.</title>
        <authorList>
            <person name="Montgomery K."/>
        </authorList>
    </citation>
    <scope>NUCLEOTIDE SEQUENCE [LARGE SCALE GENOMIC DNA]</scope>
    <source>
        <strain evidence="3">SC8812_S17_10</strain>
    </source>
</reference>
<evidence type="ECO:0000313" key="4">
    <source>
        <dbReference type="Proteomes" id="UP000612893"/>
    </source>
</evidence>
<proteinExistence type="predicted"/>
<dbReference type="RefSeq" id="WP_338203032.1">
    <property type="nucleotide sequence ID" value="NZ_JAEKNR010000155.1"/>
</dbReference>
<dbReference type="Pfam" id="PF04909">
    <property type="entry name" value="Amidohydro_2"/>
    <property type="match status" value="1"/>
</dbReference>
<protein>
    <submittedName>
        <fullName evidence="3">Amidohydrolase</fullName>
    </submittedName>
</protein>
<accession>A0A934KAG0</accession>
<dbReference type="EMBL" id="JAEKNR010000155">
    <property type="protein sequence ID" value="MBJ7599518.1"/>
    <property type="molecule type" value="Genomic_DNA"/>
</dbReference>
<comment type="caution">
    <text evidence="3">The sequence shown here is derived from an EMBL/GenBank/DDBJ whole genome shotgun (WGS) entry which is preliminary data.</text>
</comment>
<organism evidence="3 4">
    <name type="scientific">Candidatus Nephthysia bennettiae</name>
    <dbReference type="NCBI Taxonomy" id="3127016"/>
    <lineage>
        <taxon>Bacteria</taxon>
        <taxon>Bacillati</taxon>
        <taxon>Candidatus Dormiibacterota</taxon>
        <taxon>Candidatus Dormibacteria</taxon>
        <taxon>Candidatus Dormibacterales</taxon>
        <taxon>Candidatus Dormibacteraceae</taxon>
        <taxon>Candidatus Nephthysia</taxon>
    </lineage>
</organism>
<evidence type="ECO:0000259" key="2">
    <source>
        <dbReference type="Pfam" id="PF04909"/>
    </source>
</evidence>
<dbReference type="PANTHER" id="PTHR21240:SF28">
    <property type="entry name" value="ISO-OROTATE DECARBOXYLASE (EUROFUNG)"/>
    <property type="match status" value="1"/>
</dbReference>
<name>A0A934KAG0_9BACT</name>
<feature type="domain" description="Amidohydrolase-related" evidence="2">
    <location>
        <begin position="3"/>
        <end position="239"/>
    </location>
</feature>